<proteinExistence type="predicted"/>
<keyword evidence="3" id="KW-1185">Reference proteome</keyword>
<organism evidence="2 3">
    <name type="scientific">Venturia inaequalis</name>
    <name type="common">Apple scab fungus</name>
    <dbReference type="NCBI Taxonomy" id="5025"/>
    <lineage>
        <taxon>Eukaryota</taxon>
        <taxon>Fungi</taxon>
        <taxon>Dikarya</taxon>
        <taxon>Ascomycota</taxon>
        <taxon>Pezizomycotina</taxon>
        <taxon>Dothideomycetes</taxon>
        <taxon>Pleosporomycetidae</taxon>
        <taxon>Venturiales</taxon>
        <taxon>Venturiaceae</taxon>
        <taxon>Venturia</taxon>
    </lineage>
</organism>
<protein>
    <recommendedName>
        <fullName evidence="1">CorA-like transporter domain-containing protein</fullName>
    </recommendedName>
</protein>
<feature type="domain" description="CorA-like transporter" evidence="1">
    <location>
        <begin position="8"/>
        <end position="257"/>
    </location>
</feature>
<name>A0A8H3ZDQ9_VENIN</name>
<comment type="caution">
    <text evidence="2">The sequence shown here is derived from an EMBL/GenBank/DDBJ whole genome shotgun (WGS) entry which is preliminary data.</text>
</comment>
<accession>A0A8H3ZDQ9</accession>
<evidence type="ECO:0000259" key="1">
    <source>
        <dbReference type="Pfam" id="PF26616"/>
    </source>
</evidence>
<dbReference type="Pfam" id="PF26616">
    <property type="entry name" value="CorA-like"/>
    <property type="match status" value="1"/>
</dbReference>
<gene>
    <name evidence="2" type="ORF">EG327_008872</name>
</gene>
<dbReference type="EMBL" id="WNWR01000057">
    <property type="protein sequence ID" value="KAE9992483.1"/>
    <property type="molecule type" value="Genomic_DNA"/>
</dbReference>
<sequence length="443" mass="50062">MPIGFAGWEIYPCNIACSALEVDASRCHDNLRKDAKRLFVSDEEDIDLNVLQFPCESGDQDDQQPPPFPHYIQSTLDLESYLSNPSDISVFQISQDDSWSPLLITEELFRKLCTALRVHPDFLQIVHTFGEKTAATEESLAASFTRLYPPTFSCDYEIAYNFKYVARHGRGAVLKDPFSIRQIGVYHRSAGKSGKSAWILLHVPEALSERLSIAIGECDGSKPLDQFRLHALMLSHLSEDWRAYIGYLEDSFTDLMDRSFSSSGNQEPAEGGITVEFADIRSLQILTDRLKCLYHLLRLNISLKERLDAFFVCVKASLAPDDASMQYETMMQNYGQQTQINISRIELLIDRAKGVSLLTEHILNVRNANTNYKMNLAIHDLSKQGVEENIIMRQLAAHTTKDTKTMRAFGLVAVVFLPATFLASRHFLDPIFSDSKARNMVTV</sequence>
<reference evidence="2 3" key="1">
    <citation type="submission" date="2019-07" db="EMBL/GenBank/DDBJ databases">
        <title>Venturia inaequalis Genome Resource.</title>
        <authorList>
            <person name="Lichtner F.J."/>
        </authorList>
    </citation>
    <scope>NUCLEOTIDE SEQUENCE [LARGE SCALE GENOMIC DNA]</scope>
    <source>
        <strain evidence="2 3">DMI_063113</strain>
    </source>
</reference>
<dbReference type="AlphaFoldDB" id="A0A8H3ZDQ9"/>
<evidence type="ECO:0000313" key="3">
    <source>
        <dbReference type="Proteomes" id="UP000490939"/>
    </source>
</evidence>
<evidence type="ECO:0000313" key="2">
    <source>
        <dbReference type="EMBL" id="KAE9992483.1"/>
    </source>
</evidence>
<dbReference type="InterPro" id="IPR058257">
    <property type="entry name" value="CorA-like_dom"/>
</dbReference>
<dbReference type="Proteomes" id="UP000490939">
    <property type="component" value="Unassembled WGS sequence"/>
</dbReference>